<proteinExistence type="predicted"/>
<sequence>MASRQDAELKQQGAIEAAQDPNTNVSPEDAEQKMLDEGRKAGGAGAALAFNPDASPADKAAQARSIRPALTVLLGSIFRQGFTTTINPRPQRSHLMP</sequence>
<evidence type="ECO:0000256" key="1">
    <source>
        <dbReference type="SAM" id="MobiDB-lite"/>
    </source>
</evidence>
<reference evidence="2 3" key="1">
    <citation type="submission" date="2024-02" db="EMBL/GenBank/DDBJ databases">
        <title>De novo assembly and annotation of 12 fungi associated with fruit tree decline syndrome in Ontario, Canada.</title>
        <authorList>
            <person name="Sulman M."/>
            <person name="Ellouze W."/>
            <person name="Ilyukhin E."/>
        </authorList>
    </citation>
    <scope>NUCLEOTIDE SEQUENCE [LARGE SCALE GENOMIC DNA]</scope>
    <source>
        <strain evidence="2 3">FDS-637</strain>
    </source>
</reference>
<keyword evidence="3" id="KW-1185">Reference proteome</keyword>
<evidence type="ECO:0000313" key="2">
    <source>
        <dbReference type="EMBL" id="KAL0256614.1"/>
    </source>
</evidence>
<dbReference type="EMBL" id="JAJVCZ030000009">
    <property type="protein sequence ID" value="KAL0256614.1"/>
    <property type="molecule type" value="Genomic_DNA"/>
</dbReference>
<organism evidence="2 3">
    <name type="scientific">Diplodia seriata</name>
    <dbReference type="NCBI Taxonomy" id="420778"/>
    <lineage>
        <taxon>Eukaryota</taxon>
        <taxon>Fungi</taxon>
        <taxon>Dikarya</taxon>
        <taxon>Ascomycota</taxon>
        <taxon>Pezizomycotina</taxon>
        <taxon>Dothideomycetes</taxon>
        <taxon>Dothideomycetes incertae sedis</taxon>
        <taxon>Botryosphaeriales</taxon>
        <taxon>Botryosphaeriaceae</taxon>
        <taxon>Diplodia</taxon>
    </lineage>
</organism>
<dbReference type="RefSeq" id="XP_066629643.1">
    <property type="nucleotide sequence ID" value="XM_066780414.1"/>
</dbReference>
<dbReference type="GeneID" id="92013094"/>
<feature type="region of interest" description="Disordered" evidence="1">
    <location>
        <begin position="1"/>
        <end position="63"/>
    </location>
</feature>
<accession>A0ABR3CAW4</accession>
<name>A0ABR3CAW4_9PEZI</name>
<dbReference type="Proteomes" id="UP001430584">
    <property type="component" value="Unassembled WGS sequence"/>
</dbReference>
<evidence type="ECO:0000313" key="3">
    <source>
        <dbReference type="Proteomes" id="UP001430584"/>
    </source>
</evidence>
<protein>
    <submittedName>
        <fullName evidence="2">Tricalbin-2</fullName>
    </submittedName>
</protein>
<feature type="compositionally biased region" description="Basic and acidic residues" evidence="1">
    <location>
        <begin position="30"/>
        <end position="40"/>
    </location>
</feature>
<comment type="caution">
    <text evidence="2">The sequence shown here is derived from an EMBL/GenBank/DDBJ whole genome shotgun (WGS) entry which is preliminary data.</text>
</comment>
<gene>
    <name evidence="2" type="primary">TCB2_1</name>
    <name evidence="2" type="ORF">SLS55_009009</name>
</gene>